<feature type="binding site" evidence="13">
    <location>
        <position position="18"/>
    </location>
    <ligand>
        <name>Mg(2+)</name>
        <dbReference type="ChEBI" id="CHEBI:18420"/>
    </ligand>
</feature>
<dbReference type="AlphaFoldDB" id="F5L847"/>
<keyword evidence="9 13" id="KW-0460">Magnesium</keyword>
<reference evidence="15 16" key="1">
    <citation type="journal article" date="2011" name="J. Bacteriol.">
        <title>Draft genome sequence of the thermoalkaliphilic Caldalkalibacillus thermarum strain TA2.A1.</title>
        <authorList>
            <person name="Kalamorz F."/>
            <person name="Keis S."/>
            <person name="McMillan D.G."/>
            <person name="Olsson K."/>
            <person name="Stanton J.A."/>
            <person name="Stockwell P."/>
            <person name="Black M.A."/>
            <person name="Klingeman D.M."/>
            <person name="Land M.L."/>
            <person name="Han C.S."/>
            <person name="Martin S.L."/>
            <person name="Becher S.A."/>
            <person name="Peddie C.J."/>
            <person name="Morgan H.W."/>
            <person name="Matthies D."/>
            <person name="Preiss L."/>
            <person name="Meier T."/>
            <person name="Brown S.D."/>
            <person name="Cook G.M."/>
        </authorList>
    </citation>
    <scope>NUCLEOTIDE SEQUENCE [LARGE SCALE GENOMIC DNA]</scope>
    <source>
        <strain evidence="15 16">TA2.A1</strain>
    </source>
</reference>
<dbReference type="GO" id="GO:0000287">
    <property type="term" value="F:magnesium ion binding"/>
    <property type="evidence" value="ECO:0007669"/>
    <property type="project" value="UniProtKB-UniRule"/>
</dbReference>
<dbReference type="PANTHER" id="PTHR11076:SF35">
    <property type="entry name" value="DNA REPAIR PROTEIN HOMOLOG YOBH"/>
    <property type="match status" value="1"/>
</dbReference>
<dbReference type="PANTHER" id="PTHR11076">
    <property type="entry name" value="DNA REPAIR POLYMERASE UMUC / TRANSFERASE FAMILY MEMBER"/>
    <property type="match status" value="1"/>
</dbReference>
<name>F5L847_CALTT</name>
<evidence type="ECO:0000256" key="4">
    <source>
        <dbReference type="ARBA" id="ARBA00022679"/>
    </source>
</evidence>
<dbReference type="Gene3D" id="3.40.1170.60">
    <property type="match status" value="1"/>
</dbReference>
<dbReference type="GO" id="GO:0005829">
    <property type="term" value="C:cytosol"/>
    <property type="evidence" value="ECO:0007669"/>
    <property type="project" value="TreeGrafter"/>
</dbReference>
<dbReference type="InterPro" id="IPR053848">
    <property type="entry name" value="IMS_HHH_1"/>
</dbReference>
<dbReference type="InterPro" id="IPR022880">
    <property type="entry name" value="DNApol_IV"/>
</dbReference>
<keyword evidence="7 13" id="KW-0479">Metal-binding</keyword>
<dbReference type="GO" id="GO:0006281">
    <property type="term" value="P:DNA repair"/>
    <property type="evidence" value="ECO:0007669"/>
    <property type="project" value="UniProtKB-UniRule"/>
</dbReference>
<evidence type="ECO:0000256" key="8">
    <source>
        <dbReference type="ARBA" id="ARBA00022763"/>
    </source>
</evidence>
<proteinExistence type="inferred from homology"/>
<keyword evidence="13" id="KW-0515">Mutator protein</keyword>
<comment type="subcellular location">
    <subcellularLocation>
        <location evidence="1 13">Cytoplasm</location>
    </subcellularLocation>
</comment>
<comment type="similarity">
    <text evidence="2 13">Belongs to the DNA polymerase type-Y family.</text>
</comment>
<keyword evidence="10 13" id="KW-0238">DNA-binding</keyword>
<comment type="caution">
    <text evidence="15">The sequence shown here is derived from an EMBL/GenBank/DDBJ whole genome shotgun (WGS) entry which is preliminary data.</text>
</comment>
<accession>F5L847</accession>
<evidence type="ECO:0000256" key="11">
    <source>
        <dbReference type="ARBA" id="ARBA00023204"/>
    </source>
</evidence>
<dbReference type="Pfam" id="PF11799">
    <property type="entry name" value="IMS_C"/>
    <property type="match status" value="1"/>
</dbReference>
<dbReference type="Proteomes" id="UP000010716">
    <property type="component" value="Unassembled WGS sequence"/>
</dbReference>
<dbReference type="HAMAP" id="MF_01113">
    <property type="entry name" value="DNApol_IV"/>
    <property type="match status" value="1"/>
</dbReference>
<evidence type="ECO:0000256" key="2">
    <source>
        <dbReference type="ARBA" id="ARBA00010945"/>
    </source>
</evidence>
<dbReference type="InterPro" id="IPR036775">
    <property type="entry name" value="DNA_pol_Y-fam_lit_finger_sf"/>
</dbReference>
<feature type="domain" description="UmuC" evidence="14">
    <location>
        <begin position="14"/>
        <end position="200"/>
    </location>
</feature>
<dbReference type="eggNOG" id="COG0389">
    <property type="taxonomic scope" value="Bacteria"/>
</dbReference>
<evidence type="ECO:0000313" key="15">
    <source>
        <dbReference type="EMBL" id="EGL82460.1"/>
    </source>
</evidence>
<evidence type="ECO:0000313" key="16">
    <source>
        <dbReference type="Proteomes" id="UP000010716"/>
    </source>
</evidence>
<dbReference type="InterPro" id="IPR017961">
    <property type="entry name" value="DNA_pol_Y-fam_little_finger"/>
</dbReference>
<sequence>MNKAGSKMPRERVIFLVDVQSFFASIEKTADRSLQHKPIVVAGDPERRSGVILAACPLAKQWGIETAEALWEAQQKCPGVTVVKPHMQKYIEISVQLTAIMESFSDLVEPYSIDEQFIDLTPTLHLFGGSPYQAARLLQHKIQQEIGVYARIGIGPNKVLAKMACDNFAKKNKEGIAHISYDTLPATLWPLPVRSLFGVGSRMSRHLERMGIRTIGQLAQTPVERLRKKWGINGERLWLTANGIDESPVSPRSHDEQKAIGHHMTLPRDYETLEQIKVILLELSEEVGRRARRKGYVGDTVSVGVRGARFDLPTGFHRQTKLTEKTNDGLDVFKAAFDLFCTHWDGEPIRSAGVALSGLEPDHCRQLSLFNFETTLKKERLSKAVDHIKNKYGAAAILRAASLTAAGQARDRAQKIGGHYK</sequence>
<dbReference type="PROSITE" id="PS50173">
    <property type="entry name" value="UMUC"/>
    <property type="match status" value="1"/>
</dbReference>
<keyword evidence="5 13" id="KW-0548">Nucleotidyltransferase</keyword>
<dbReference type="EMBL" id="AFCE01000148">
    <property type="protein sequence ID" value="EGL82460.1"/>
    <property type="molecule type" value="Genomic_DNA"/>
</dbReference>
<dbReference type="Gene3D" id="3.30.1490.100">
    <property type="entry name" value="DNA polymerase, Y-family, little finger domain"/>
    <property type="match status" value="1"/>
</dbReference>
<dbReference type="Pfam" id="PF00817">
    <property type="entry name" value="IMS"/>
    <property type="match status" value="1"/>
</dbReference>
<dbReference type="InterPro" id="IPR050116">
    <property type="entry name" value="DNA_polymerase-Y"/>
</dbReference>
<gene>
    <name evidence="13" type="primary">dinB</name>
    <name evidence="15" type="ORF">CathTA2_1997</name>
</gene>
<keyword evidence="3 13" id="KW-0963">Cytoplasm</keyword>
<keyword evidence="13" id="KW-0239">DNA-directed DNA polymerase</keyword>
<evidence type="ECO:0000256" key="6">
    <source>
        <dbReference type="ARBA" id="ARBA00022705"/>
    </source>
</evidence>
<dbReference type="GO" id="GO:0003887">
    <property type="term" value="F:DNA-directed DNA polymerase activity"/>
    <property type="evidence" value="ECO:0007669"/>
    <property type="project" value="UniProtKB-UniRule"/>
</dbReference>
<dbReference type="InterPro" id="IPR001126">
    <property type="entry name" value="UmuC"/>
</dbReference>
<evidence type="ECO:0000256" key="7">
    <source>
        <dbReference type="ARBA" id="ARBA00022723"/>
    </source>
</evidence>
<keyword evidence="4 13" id="KW-0808">Transferase</keyword>
<organism evidence="15 16">
    <name type="scientific">Caldalkalibacillus thermarum (strain TA2.A1)</name>
    <dbReference type="NCBI Taxonomy" id="986075"/>
    <lineage>
        <taxon>Bacteria</taxon>
        <taxon>Bacillati</taxon>
        <taxon>Bacillota</taxon>
        <taxon>Bacilli</taxon>
        <taxon>Bacillales</taxon>
        <taxon>Bacillaceae</taxon>
        <taxon>Caldalkalibacillus</taxon>
    </lineage>
</organism>
<keyword evidence="11 13" id="KW-0234">DNA repair</keyword>
<dbReference type="Gene3D" id="1.10.150.20">
    <property type="entry name" value="5' to 3' exonuclease, C-terminal subdomain"/>
    <property type="match status" value="1"/>
</dbReference>
<dbReference type="RefSeq" id="WP_007505207.1">
    <property type="nucleotide sequence ID" value="NZ_AFCE01000148.1"/>
</dbReference>
<dbReference type="CDD" id="cd01700">
    <property type="entry name" value="PolY_Pol_V_umuC"/>
    <property type="match status" value="1"/>
</dbReference>
<dbReference type="GO" id="GO:0042276">
    <property type="term" value="P:error-prone translesion synthesis"/>
    <property type="evidence" value="ECO:0007669"/>
    <property type="project" value="TreeGrafter"/>
</dbReference>
<dbReference type="GO" id="GO:0009432">
    <property type="term" value="P:SOS response"/>
    <property type="evidence" value="ECO:0007669"/>
    <property type="project" value="TreeGrafter"/>
</dbReference>
<evidence type="ECO:0000256" key="5">
    <source>
        <dbReference type="ARBA" id="ARBA00022695"/>
    </source>
</evidence>
<dbReference type="GO" id="GO:0006261">
    <property type="term" value="P:DNA-templated DNA replication"/>
    <property type="evidence" value="ECO:0007669"/>
    <property type="project" value="UniProtKB-UniRule"/>
</dbReference>
<evidence type="ECO:0000256" key="1">
    <source>
        <dbReference type="ARBA" id="ARBA00004496"/>
    </source>
</evidence>
<evidence type="ECO:0000256" key="12">
    <source>
        <dbReference type="ARBA" id="ARBA00049244"/>
    </source>
</evidence>
<dbReference type="Pfam" id="PF21999">
    <property type="entry name" value="IMS_HHH_1"/>
    <property type="match status" value="1"/>
</dbReference>
<dbReference type="GO" id="GO:0003684">
    <property type="term" value="F:damaged DNA binding"/>
    <property type="evidence" value="ECO:0007669"/>
    <property type="project" value="InterPro"/>
</dbReference>
<evidence type="ECO:0000256" key="10">
    <source>
        <dbReference type="ARBA" id="ARBA00023125"/>
    </source>
</evidence>
<comment type="function">
    <text evidence="13">Poorly processive, error-prone DNA polymerase involved in untargeted mutagenesis. Copies undamaged DNA at stalled replication forks, which arise in vivo from mismatched or misaligned primer ends. These misaligned primers can be extended by PolIV. Exhibits no 3'-5' exonuclease (proofreading) activity. May be involved in translesional synthesis, in conjunction with the beta clamp from PolIII.</text>
</comment>
<dbReference type="NCBIfam" id="NF002848">
    <property type="entry name" value="PRK03103.1"/>
    <property type="match status" value="1"/>
</dbReference>
<dbReference type="InterPro" id="IPR043128">
    <property type="entry name" value="Rev_trsase/Diguanyl_cyclase"/>
</dbReference>
<feature type="active site" evidence="13">
    <location>
        <position position="115"/>
    </location>
</feature>
<dbReference type="SUPFAM" id="SSF56672">
    <property type="entry name" value="DNA/RNA polymerases"/>
    <property type="match status" value="1"/>
</dbReference>
<evidence type="ECO:0000259" key="14">
    <source>
        <dbReference type="PROSITE" id="PS50173"/>
    </source>
</evidence>
<feature type="binding site" evidence="13">
    <location>
        <position position="114"/>
    </location>
    <ligand>
        <name>Mg(2+)</name>
        <dbReference type="ChEBI" id="CHEBI:18420"/>
    </ligand>
</feature>
<keyword evidence="6 13" id="KW-0235">DNA replication</keyword>
<dbReference type="SUPFAM" id="SSF100879">
    <property type="entry name" value="Lesion bypass DNA polymerase (Y-family), little finger domain"/>
    <property type="match status" value="1"/>
</dbReference>
<evidence type="ECO:0000256" key="13">
    <source>
        <dbReference type="HAMAP-Rule" id="MF_01113"/>
    </source>
</evidence>
<feature type="site" description="Substrate discrimination" evidence="13">
    <location>
        <position position="23"/>
    </location>
</feature>
<evidence type="ECO:0000256" key="9">
    <source>
        <dbReference type="ARBA" id="ARBA00022842"/>
    </source>
</evidence>
<evidence type="ECO:0000256" key="3">
    <source>
        <dbReference type="ARBA" id="ARBA00022490"/>
    </source>
</evidence>
<comment type="cofactor">
    <cofactor evidence="13">
        <name>Mg(2+)</name>
        <dbReference type="ChEBI" id="CHEBI:18420"/>
    </cofactor>
    <text evidence="13">Binds 2 magnesium ions per subunit.</text>
</comment>
<protein>
    <recommendedName>
        <fullName evidence="13">DNA polymerase IV</fullName>
        <shortName evidence="13">Pol IV</shortName>
        <ecNumber evidence="13">2.7.7.7</ecNumber>
    </recommendedName>
</protein>
<dbReference type="InterPro" id="IPR043502">
    <property type="entry name" value="DNA/RNA_pol_sf"/>
</dbReference>
<comment type="subunit">
    <text evidence="13">Monomer.</text>
</comment>
<comment type="catalytic activity">
    <reaction evidence="12 13">
        <text>DNA(n) + a 2'-deoxyribonucleoside 5'-triphosphate = DNA(n+1) + diphosphate</text>
        <dbReference type="Rhea" id="RHEA:22508"/>
        <dbReference type="Rhea" id="RHEA-COMP:17339"/>
        <dbReference type="Rhea" id="RHEA-COMP:17340"/>
        <dbReference type="ChEBI" id="CHEBI:33019"/>
        <dbReference type="ChEBI" id="CHEBI:61560"/>
        <dbReference type="ChEBI" id="CHEBI:173112"/>
        <dbReference type="EC" id="2.7.7.7"/>
    </reaction>
</comment>
<keyword evidence="8 13" id="KW-0227">DNA damage</keyword>
<dbReference type="EC" id="2.7.7.7" evidence="13"/>
<dbReference type="Gene3D" id="3.30.70.270">
    <property type="match status" value="1"/>
</dbReference>